<gene>
    <name evidence="1" type="ORF">VKT23_013353</name>
</gene>
<evidence type="ECO:0000313" key="2">
    <source>
        <dbReference type="Proteomes" id="UP001498398"/>
    </source>
</evidence>
<reference evidence="1 2" key="1">
    <citation type="submission" date="2024-01" db="EMBL/GenBank/DDBJ databases">
        <title>A draft genome for the cacao thread blight pathogen Marasmiellus scandens.</title>
        <authorList>
            <person name="Baruah I.K."/>
            <person name="Leung J."/>
            <person name="Bukari Y."/>
            <person name="Amoako-Attah I."/>
            <person name="Meinhardt L.W."/>
            <person name="Bailey B.A."/>
            <person name="Cohen S.P."/>
        </authorList>
    </citation>
    <scope>NUCLEOTIDE SEQUENCE [LARGE SCALE GENOMIC DNA]</scope>
    <source>
        <strain evidence="1 2">GH-19</strain>
    </source>
</reference>
<name>A0ABR1J6Z5_9AGAR</name>
<dbReference type="Proteomes" id="UP001498398">
    <property type="component" value="Unassembled WGS sequence"/>
</dbReference>
<organism evidence="1 2">
    <name type="scientific">Marasmiellus scandens</name>
    <dbReference type="NCBI Taxonomy" id="2682957"/>
    <lineage>
        <taxon>Eukaryota</taxon>
        <taxon>Fungi</taxon>
        <taxon>Dikarya</taxon>
        <taxon>Basidiomycota</taxon>
        <taxon>Agaricomycotina</taxon>
        <taxon>Agaricomycetes</taxon>
        <taxon>Agaricomycetidae</taxon>
        <taxon>Agaricales</taxon>
        <taxon>Marasmiineae</taxon>
        <taxon>Omphalotaceae</taxon>
        <taxon>Marasmiellus</taxon>
    </lineage>
</organism>
<accession>A0ABR1J6Z5</accession>
<proteinExistence type="predicted"/>
<comment type="caution">
    <text evidence="1">The sequence shown here is derived from an EMBL/GenBank/DDBJ whole genome shotgun (WGS) entry which is preliminary data.</text>
</comment>
<sequence length="484" mass="55387">MHATWLLDEDYAFRHVNTCGTCPDGGKTRKLKPWVRIFNTGDLEAVHESDPVEREFKDSKSRAHLDLWTKLAFLCTPPESRFFDERLVVLITYLIRMVCGDPKLFLLSQNFSEMEEILSDSNLDESLSDKLFSYLDYPNPKQLRLAIEDVLRQKEESEDEHVVLLGRRLYRGSRKGPYPLHAWGHWLAFYPAECVCSVIALYNSFLARSSAHRLALIRQSYKSDLYPSQIHKDCAITSLCGMMAGHYSPLLHPEIHPPQLEVNDGKSRWIQRLYIPIFAASVSTEEPKASDFVNACLRCKYFNIILRKGLKGKVICHPSEVPEQLVREAATRDDLESAPWIPDIFANKGPGELFEIAQRPSLGTKYCDDSWYLGIYGDDKSTGMDLVNRVASIWMELYDVKDVFQLRDYWVETFVSDGEMERSADNDDGRPVLDVTDVHQGSLPRVIFPHLARYGLFDLQTFYQIVLGSSVPDLGMIQSIESNV</sequence>
<dbReference type="EMBL" id="JBANRG010000036">
    <property type="protein sequence ID" value="KAK7449208.1"/>
    <property type="molecule type" value="Genomic_DNA"/>
</dbReference>
<keyword evidence="2" id="KW-1185">Reference proteome</keyword>
<evidence type="ECO:0000313" key="1">
    <source>
        <dbReference type="EMBL" id="KAK7449208.1"/>
    </source>
</evidence>
<protein>
    <submittedName>
        <fullName evidence="1">Uncharacterized protein</fullName>
    </submittedName>
</protein>